<dbReference type="AlphaFoldDB" id="A0AB34FR82"/>
<proteinExistence type="predicted"/>
<organism evidence="1 2">
    <name type="scientific">Purpureocillium lavendulum</name>
    <dbReference type="NCBI Taxonomy" id="1247861"/>
    <lineage>
        <taxon>Eukaryota</taxon>
        <taxon>Fungi</taxon>
        <taxon>Dikarya</taxon>
        <taxon>Ascomycota</taxon>
        <taxon>Pezizomycotina</taxon>
        <taxon>Sordariomycetes</taxon>
        <taxon>Hypocreomycetidae</taxon>
        <taxon>Hypocreales</taxon>
        <taxon>Ophiocordycipitaceae</taxon>
        <taxon>Purpureocillium</taxon>
    </lineage>
</organism>
<protein>
    <submittedName>
        <fullName evidence="1">Uncharacterized protein</fullName>
    </submittedName>
</protein>
<dbReference type="EMBL" id="JAQHRD010000004">
    <property type="protein sequence ID" value="KAJ6441807.1"/>
    <property type="molecule type" value="Genomic_DNA"/>
</dbReference>
<reference evidence="1" key="1">
    <citation type="submission" date="2023-01" db="EMBL/GenBank/DDBJ databases">
        <title>The growth and conidiation of Purpureocillium lavendulum are regulated by nitrogen source and histone H3K14 acetylation.</title>
        <authorList>
            <person name="Tang P."/>
            <person name="Han J."/>
            <person name="Zhang C."/>
            <person name="Tang P."/>
            <person name="Qi F."/>
            <person name="Zhang K."/>
            <person name="Liang L."/>
        </authorList>
    </citation>
    <scope>NUCLEOTIDE SEQUENCE</scope>
    <source>
        <strain evidence="1">YMF1.00683</strain>
    </source>
</reference>
<accession>A0AB34FR82</accession>
<comment type="caution">
    <text evidence="1">The sequence shown here is derived from an EMBL/GenBank/DDBJ whole genome shotgun (WGS) entry which is preliminary data.</text>
</comment>
<evidence type="ECO:0000313" key="2">
    <source>
        <dbReference type="Proteomes" id="UP001163105"/>
    </source>
</evidence>
<dbReference type="Proteomes" id="UP001163105">
    <property type="component" value="Unassembled WGS sequence"/>
</dbReference>
<gene>
    <name evidence="1" type="ORF">O9K51_05358</name>
</gene>
<name>A0AB34FR82_9HYPO</name>
<keyword evidence="2" id="KW-1185">Reference proteome</keyword>
<evidence type="ECO:0000313" key="1">
    <source>
        <dbReference type="EMBL" id="KAJ6441807.1"/>
    </source>
</evidence>
<sequence length="128" mass="14871">MPAAPGKEDDPQTRAEGEKIAGALAFREPEKLWHERIFKTLDFFVVIIPGVTDNKIQSMRIWLQGETHIPVYFEREQIDIRKYSDRTFIGVDLFNAKYRGRIQQLLKKDGYDGYWRKPGHGVQSITCS</sequence>